<keyword evidence="2" id="KW-1185">Reference proteome</keyword>
<organism evidence="1 2">
    <name type="scientific">Desulfosarcina ovata subsp. ovata</name>
    <dbReference type="NCBI Taxonomy" id="2752305"/>
    <lineage>
        <taxon>Bacteria</taxon>
        <taxon>Pseudomonadati</taxon>
        <taxon>Thermodesulfobacteriota</taxon>
        <taxon>Desulfobacteria</taxon>
        <taxon>Desulfobacterales</taxon>
        <taxon>Desulfosarcinaceae</taxon>
        <taxon>Desulfosarcina</taxon>
    </lineage>
</organism>
<reference evidence="1 2" key="1">
    <citation type="submission" date="2019-11" db="EMBL/GenBank/DDBJ databases">
        <title>Comparative genomics of hydrocarbon-degrading Desulfosarcina strains.</title>
        <authorList>
            <person name="Watanabe M."/>
            <person name="Kojima H."/>
            <person name="Fukui M."/>
        </authorList>
    </citation>
    <scope>NUCLEOTIDE SEQUENCE [LARGE SCALE GENOMIC DNA]</scope>
    <source>
        <strain evidence="2">oXyS1</strain>
    </source>
</reference>
<gene>
    <name evidence="1" type="ORF">DSCOOX_34640</name>
</gene>
<dbReference type="Proteomes" id="UP000422108">
    <property type="component" value="Chromosome"/>
</dbReference>
<proteinExistence type="predicted"/>
<dbReference type="EMBL" id="AP021879">
    <property type="protein sequence ID" value="BBO90284.1"/>
    <property type="molecule type" value="Genomic_DNA"/>
</dbReference>
<dbReference type="AlphaFoldDB" id="A0A5K8AE69"/>
<sequence length="305" mass="35082">MIQYPHDPLNDLFPRLVSALEHGGRLTRAILDYIGATLFDPSPRRLAAFLADDDDSERDSLLDLIFYPDEAFQIHLEPLLAASPVTPEDEAALKRRLLERKIQLTIRLPDKRPLTHLVLPVFIKSQYIERLKLSWQLDGPVAAAIASGVSPARVPMVRVRLRNNGLRVQKRGRQFLCRFFECMPDDEPDYLACLDLVLPLLERARGDADFYDPLVNHKRELFRTLQQARRFETLMRQSNMEMLMLQGVRAPHADSGQLLEQMRLIDRICLGVFGHTETLQLPMEEPQREIADLDDTGAVIRSLWR</sequence>
<evidence type="ECO:0000313" key="1">
    <source>
        <dbReference type="EMBL" id="BBO90284.1"/>
    </source>
</evidence>
<protein>
    <submittedName>
        <fullName evidence="1">Uncharacterized protein</fullName>
    </submittedName>
</protein>
<evidence type="ECO:0000313" key="2">
    <source>
        <dbReference type="Proteomes" id="UP000422108"/>
    </source>
</evidence>
<accession>A0A5K8AE69</accession>
<name>A0A5K8AE69_9BACT</name>